<comment type="caution">
    <text evidence="2">The sequence shown here is derived from an EMBL/GenBank/DDBJ whole genome shotgun (WGS) entry which is preliminary data.</text>
</comment>
<gene>
    <name evidence="2" type="ORF">PCOR1329_LOCUS13050</name>
</gene>
<dbReference type="EMBL" id="CAUYUJ010003835">
    <property type="protein sequence ID" value="CAK0807040.1"/>
    <property type="molecule type" value="Genomic_DNA"/>
</dbReference>
<organism evidence="2 3">
    <name type="scientific">Prorocentrum cordatum</name>
    <dbReference type="NCBI Taxonomy" id="2364126"/>
    <lineage>
        <taxon>Eukaryota</taxon>
        <taxon>Sar</taxon>
        <taxon>Alveolata</taxon>
        <taxon>Dinophyceae</taxon>
        <taxon>Prorocentrales</taxon>
        <taxon>Prorocentraceae</taxon>
        <taxon>Prorocentrum</taxon>
    </lineage>
</organism>
<sequence>RGDHPDAGALPGREQLRGDVVKPWRVRAALLRLAADWKRGEAVRPVSQGRPSRVRLAALQRPGQRRAEDDRLRRAGPRLRPAPPECPVRRVLRGSALHRGVLADTPEVR</sequence>
<feature type="region of interest" description="Disordered" evidence="1">
    <location>
        <begin position="60"/>
        <end position="86"/>
    </location>
</feature>
<evidence type="ECO:0000256" key="1">
    <source>
        <dbReference type="SAM" id="MobiDB-lite"/>
    </source>
</evidence>
<dbReference type="Proteomes" id="UP001189429">
    <property type="component" value="Unassembled WGS sequence"/>
</dbReference>
<protein>
    <submittedName>
        <fullName evidence="2">Uncharacterized protein</fullName>
    </submittedName>
</protein>
<accession>A0ABN9QLQ1</accession>
<feature type="non-terminal residue" evidence="2">
    <location>
        <position position="1"/>
    </location>
</feature>
<proteinExistence type="predicted"/>
<keyword evidence="3" id="KW-1185">Reference proteome</keyword>
<name>A0ABN9QLQ1_9DINO</name>
<evidence type="ECO:0000313" key="2">
    <source>
        <dbReference type="EMBL" id="CAK0807040.1"/>
    </source>
</evidence>
<reference evidence="2" key="1">
    <citation type="submission" date="2023-10" db="EMBL/GenBank/DDBJ databases">
        <authorList>
            <person name="Chen Y."/>
            <person name="Shah S."/>
            <person name="Dougan E. K."/>
            <person name="Thang M."/>
            <person name="Chan C."/>
        </authorList>
    </citation>
    <scope>NUCLEOTIDE SEQUENCE [LARGE SCALE GENOMIC DNA]</scope>
</reference>
<evidence type="ECO:0000313" key="3">
    <source>
        <dbReference type="Proteomes" id="UP001189429"/>
    </source>
</evidence>